<keyword evidence="2" id="KW-1185">Reference proteome</keyword>
<dbReference type="RefSeq" id="WP_344048447.1">
    <property type="nucleotide sequence ID" value="NZ_BAAAPB010000008.1"/>
</dbReference>
<evidence type="ECO:0000313" key="2">
    <source>
        <dbReference type="Proteomes" id="UP001500571"/>
    </source>
</evidence>
<comment type="caution">
    <text evidence="1">The sequence shown here is derived from an EMBL/GenBank/DDBJ whole genome shotgun (WGS) entry which is preliminary data.</text>
</comment>
<evidence type="ECO:0000313" key="1">
    <source>
        <dbReference type="EMBL" id="GAA1976862.1"/>
    </source>
</evidence>
<sequence length="145" mass="16308">MTENDFQLTAPAIVFPGMHQPESAYRVGYDLLERRAPKEALEIIEKALAEEAGATGNTGLRCLRAWAFMMRAQLQKAETELRDLVEASPDDVWARHALGRVLERQSRLEEALPHLRLAAVMSGDIEHELAMLRVERLLMTKADNG</sequence>
<dbReference type="SUPFAM" id="SSF48452">
    <property type="entry name" value="TPR-like"/>
    <property type="match status" value="1"/>
</dbReference>
<dbReference type="InterPro" id="IPR011990">
    <property type="entry name" value="TPR-like_helical_dom_sf"/>
</dbReference>
<proteinExistence type="predicted"/>
<dbReference type="Gene3D" id="1.25.40.10">
    <property type="entry name" value="Tetratricopeptide repeat domain"/>
    <property type="match status" value="1"/>
</dbReference>
<reference evidence="1 2" key="1">
    <citation type="journal article" date="2019" name="Int. J. Syst. Evol. Microbiol.">
        <title>The Global Catalogue of Microorganisms (GCM) 10K type strain sequencing project: providing services to taxonomists for standard genome sequencing and annotation.</title>
        <authorList>
            <consortium name="The Broad Institute Genomics Platform"/>
            <consortium name="The Broad Institute Genome Sequencing Center for Infectious Disease"/>
            <person name="Wu L."/>
            <person name="Ma J."/>
        </authorList>
    </citation>
    <scope>NUCLEOTIDE SEQUENCE [LARGE SCALE GENOMIC DNA]</scope>
    <source>
        <strain evidence="1 2">JCM 15309</strain>
    </source>
</reference>
<accession>A0ABN2RXX2</accession>
<dbReference type="EMBL" id="BAAAPB010000008">
    <property type="protein sequence ID" value="GAA1976862.1"/>
    <property type="molecule type" value="Genomic_DNA"/>
</dbReference>
<evidence type="ECO:0008006" key="3">
    <source>
        <dbReference type="Google" id="ProtNLM"/>
    </source>
</evidence>
<protein>
    <recommendedName>
        <fullName evidence="3">Tetratricopeptide repeat protein</fullName>
    </recommendedName>
</protein>
<dbReference type="Proteomes" id="UP001500571">
    <property type="component" value="Unassembled WGS sequence"/>
</dbReference>
<organism evidence="1 2">
    <name type="scientific">Nocardioides panacihumi</name>
    <dbReference type="NCBI Taxonomy" id="400774"/>
    <lineage>
        <taxon>Bacteria</taxon>
        <taxon>Bacillati</taxon>
        <taxon>Actinomycetota</taxon>
        <taxon>Actinomycetes</taxon>
        <taxon>Propionibacteriales</taxon>
        <taxon>Nocardioidaceae</taxon>
        <taxon>Nocardioides</taxon>
    </lineage>
</organism>
<name>A0ABN2RXX2_9ACTN</name>
<gene>
    <name evidence="1" type="ORF">GCM10009798_42600</name>
</gene>